<dbReference type="InterPro" id="IPR036390">
    <property type="entry name" value="WH_DNA-bd_sf"/>
</dbReference>
<dbReference type="InterPro" id="IPR038090">
    <property type="entry name" value="Cdt1_C_WH_dom_sf"/>
</dbReference>
<reference evidence="5 6" key="2">
    <citation type="journal article" date="2014" name="J. Gen. Appl. Microbiol.">
        <title>The early diverging ascomycetous budding yeast Saitoella complicata has three histone deacetylases belonging to the Clr6, Hos2, and Rpd3 lineages.</title>
        <authorList>
            <person name="Nishida H."/>
            <person name="Matsumoto T."/>
            <person name="Kondo S."/>
            <person name="Hamamoto M."/>
            <person name="Yoshikawa H."/>
        </authorList>
    </citation>
    <scope>NUCLEOTIDE SEQUENCE [LARGE SCALE GENOMIC DNA]</scope>
    <source>
        <strain evidence="5 6">NRRL Y-17804</strain>
    </source>
</reference>
<sequence length="375" mass="41045">MSTRSLRSKRRAEPEEEVGDVVDAPVVKRRAIASTKVTKETRLPSPEPEEQLKGKEKARDDLQLLIDHFSALTSTLLLHTALTSSTPPSFAVLKRQIEATTGRTFSLLHLQQIKGVWDKAFVWEMGNAGVVVELPKGVGVMDIDGRVREFEKRVDELLEGEVPVKEMPVKEPRTPRKGKALATGLLTPRKTPSKPTMSPLKSLSTFNEVEDETASPPTSPTKPRRTLPATPSSRADRHASLLSKLRAKSTLAASQPAPTALSPLQRLAPLLPDIVAIIHLLLPLTKTTKSFSMDTICVMVVESLGARGKVMAVEEVAEGIEVLGTLNWGEKSGERWCSVMTVGTQGKKAVRFEGGWEMKKVLEVIDRERNTGSTA</sequence>
<dbReference type="EMBL" id="BACD03000060">
    <property type="protein sequence ID" value="GAO52130.1"/>
    <property type="molecule type" value="Genomic_DNA"/>
</dbReference>
<gene>
    <name evidence="5" type="ORF">G7K_6216-t1</name>
</gene>
<comment type="caution">
    <text evidence="5">The sequence shown here is derived from an EMBL/GenBank/DDBJ whole genome shotgun (WGS) entry which is preliminary data.</text>
</comment>
<dbReference type="AlphaFoldDB" id="A0A0E9NRS4"/>
<reference evidence="5 6" key="3">
    <citation type="journal article" date="2015" name="Genome Announc.">
        <title>Draft Genome Sequence of the Archiascomycetous Yeast Saitoella complicata.</title>
        <authorList>
            <person name="Yamauchi K."/>
            <person name="Kondo S."/>
            <person name="Hamamoto M."/>
            <person name="Takahashi Y."/>
            <person name="Ogura Y."/>
            <person name="Hayashi T."/>
            <person name="Nishida H."/>
        </authorList>
    </citation>
    <scope>NUCLEOTIDE SEQUENCE [LARGE SCALE GENOMIC DNA]</scope>
    <source>
        <strain evidence="5 6">NRRL Y-17804</strain>
    </source>
</reference>
<dbReference type="RefSeq" id="XP_019021414.1">
    <property type="nucleotide sequence ID" value="XM_019167055.1"/>
</dbReference>
<comment type="similarity">
    <text evidence="1">Belongs to the Cdt1 family.</text>
</comment>
<evidence type="ECO:0000256" key="3">
    <source>
        <dbReference type="SAM" id="MobiDB-lite"/>
    </source>
</evidence>
<evidence type="ECO:0000313" key="5">
    <source>
        <dbReference type="EMBL" id="GAO52130.1"/>
    </source>
</evidence>
<dbReference type="SUPFAM" id="SSF46785">
    <property type="entry name" value="Winged helix' DNA-binding domain"/>
    <property type="match status" value="1"/>
</dbReference>
<feature type="compositionally biased region" description="Polar residues" evidence="3">
    <location>
        <begin position="193"/>
        <end position="207"/>
    </location>
</feature>
<feature type="domain" description="DNA replication factor Cdt1 C-terminal" evidence="4">
    <location>
        <begin position="240"/>
        <end position="323"/>
    </location>
</feature>
<proteinExistence type="inferred from homology"/>
<organism evidence="5 6">
    <name type="scientific">Saitoella complicata (strain BCRC 22490 / CBS 7301 / JCM 7358 / NBRC 10748 / NRRL Y-17804)</name>
    <dbReference type="NCBI Taxonomy" id="698492"/>
    <lineage>
        <taxon>Eukaryota</taxon>
        <taxon>Fungi</taxon>
        <taxon>Dikarya</taxon>
        <taxon>Ascomycota</taxon>
        <taxon>Taphrinomycotina</taxon>
        <taxon>Taphrinomycotina incertae sedis</taxon>
        <taxon>Saitoella</taxon>
    </lineage>
</organism>
<name>A0A0E9NRS4_SAICN</name>
<protein>
    <recommendedName>
        <fullName evidence="4">DNA replication factor Cdt1 C-terminal domain-containing protein</fullName>
    </recommendedName>
</protein>
<dbReference type="InterPro" id="IPR032054">
    <property type="entry name" value="Cdt1_C"/>
</dbReference>
<keyword evidence="2" id="KW-0131">Cell cycle</keyword>
<evidence type="ECO:0000313" key="6">
    <source>
        <dbReference type="Proteomes" id="UP000033140"/>
    </source>
</evidence>
<dbReference type="Proteomes" id="UP000033140">
    <property type="component" value="Unassembled WGS sequence"/>
</dbReference>
<feature type="region of interest" description="Disordered" evidence="3">
    <location>
        <begin position="35"/>
        <end position="56"/>
    </location>
</feature>
<dbReference type="Gene3D" id="1.10.10.1420">
    <property type="entry name" value="DNA replication factor Cdt1, C-terminal WH domain"/>
    <property type="match status" value="1"/>
</dbReference>
<dbReference type="Pfam" id="PF16679">
    <property type="entry name" value="CDT1_C"/>
    <property type="match status" value="1"/>
</dbReference>
<reference evidence="5 6" key="1">
    <citation type="journal article" date="2011" name="J. Gen. Appl. Microbiol.">
        <title>Draft genome sequencing of the enigmatic yeast Saitoella complicata.</title>
        <authorList>
            <person name="Nishida H."/>
            <person name="Hamamoto M."/>
            <person name="Sugiyama J."/>
        </authorList>
    </citation>
    <scope>NUCLEOTIDE SEQUENCE [LARGE SCALE GENOMIC DNA]</scope>
    <source>
        <strain evidence="5 6">NRRL Y-17804</strain>
    </source>
</reference>
<accession>A0A0E9NRS4</accession>
<evidence type="ECO:0000256" key="2">
    <source>
        <dbReference type="ARBA" id="ARBA00023306"/>
    </source>
</evidence>
<evidence type="ECO:0000256" key="1">
    <source>
        <dbReference type="ARBA" id="ARBA00008356"/>
    </source>
</evidence>
<feature type="region of interest" description="Disordered" evidence="3">
    <location>
        <begin position="169"/>
        <end position="239"/>
    </location>
</feature>
<evidence type="ECO:0000259" key="4">
    <source>
        <dbReference type="Pfam" id="PF16679"/>
    </source>
</evidence>
<keyword evidence="6" id="KW-1185">Reference proteome</keyword>